<dbReference type="EnsemblMetazoa" id="SSS_5254s_mrna">
    <property type="protein sequence ID" value="KAF7494531.1"/>
    <property type="gene ID" value="SSS_5254"/>
</dbReference>
<dbReference type="PANTHER" id="PTHR22742">
    <property type="entry name" value="EXPANSION, ISOFORM A-RELATED"/>
    <property type="match status" value="1"/>
</dbReference>
<evidence type="ECO:0000313" key="4">
    <source>
        <dbReference type="Proteomes" id="UP000070412"/>
    </source>
</evidence>
<reference evidence="2" key="2">
    <citation type="submission" date="2020-01" db="EMBL/GenBank/DDBJ databases">
        <authorList>
            <person name="Korhonen P.K.K."/>
            <person name="Guangxu M.G."/>
            <person name="Wang T.W."/>
            <person name="Stroehlein A.J.S."/>
            <person name="Young N.D."/>
            <person name="Ang C.-S.A."/>
            <person name="Fernando D.W.F."/>
            <person name="Lu H.L."/>
            <person name="Taylor S.T."/>
            <person name="Ehtesham M.E.M."/>
            <person name="Najaraj S.H.N."/>
            <person name="Harsha G.H.G."/>
            <person name="Madugundu A.M."/>
            <person name="Renuse S.R."/>
            <person name="Holt D.H."/>
            <person name="Pandey A.P."/>
            <person name="Papenfuss A.P."/>
            <person name="Gasser R.B.G."/>
            <person name="Fischer K.F."/>
        </authorList>
    </citation>
    <scope>NUCLEOTIDE SEQUENCE</scope>
    <source>
        <strain evidence="2">SSS_KF_BRIS2020</strain>
    </source>
</reference>
<dbReference type="AlphaFoldDB" id="A0A834RD88"/>
<dbReference type="Pfam" id="PF03166">
    <property type="entry name" value="MH2"/>
    <property type="match status" value="1"/>
</dbReference>
<reference evidence="3" key="3">
    <citation type="submission" date="2022-06" db="UniProtKB">
        <authorList>
            <consortium name="EnsemblMetazoa"/>
        </authorList>
    </citation>
    <scope>IDENTIFICATION</scope>
</reference>
<dbReference type="InterPro" id="IPR017855">
    <property type="entry name" value="SMAD-like_dom_sf"/>
</dbReference>
<dbReference type="GO" id="GO:0006355">
    <property type="term" value="P:regulation of DNA-templated transcription"/>
    <property type="evidence" value="ECO:0007669"/>
    <property type="project" value="InterPro"/>
</dbReference>
<evidence type="ECO:0000313" key="3">
    <source>
        <dbReference type="EnsemblMetazoa" id="KAF7494531.1"/>
    </source>
</evidence>
<dbReference type="GO" id="GO:0051239">
    <property type="term" value="P:regulation of multicellular organismal process"/>
    <property type="evidence" value="ECO:0007669"/>
    <property type="project" value="UniProtKB-ARBA"/>
</dbReference>
<feature type="domain" description="MH2" evidence="1">
    <location>
        <begin position="60"/>
        <end position="196"/>
    </location>
</feature>
<dbReference type="GO" id="GO:0009791">
    <property type="term" value="P:post-embryonic development"/>
    <property type="evidence" value="ECO:0007669"/>
    <property type="project" value="UniProtKB-ARBA"/>
</dbReference>
<dbReference type="InterPro" id="IPR001132">
    <property type="entry name" value="SMAD_dom_Dwarfin-type"/>
</dbReference>
<dbReference type="InterPro" id="IPR008984">
    <property type="entry name" value="SMAD_FHA_dom_sf"/>
</dbReference>
<gene>
    <name evidence="2" type="ORF">SSS_5254</name>
</gene>
<evidence type="ECO:0000313" key="2">
    <source>
        <dbReference type="EMBL" id="KAF7494531.1"/>
    </source>
</evidence>
<dbReference type="Gene3D" id="2.60.200.10">
    <property type="match status" value="1"/>
</dbReference>
<keyword evidence="4" id="KW-1185">Reference proteome</keyword>
<reference evidence="4" key="1">
    <citation type="journal article" date="2020" name="PLoS Negl. Trop. Dis.">
        <title>High-quality nuclear genome for Sarcoptes scabiei-A critical resource for a neglected parasite.</title>
        <authorList>
            <person name="Korhonen P.K."/>
            <person name="Gasser R.B."/>
            <person name="Ma G."/>
            <person name="Wang T."/>
            <person name="Stroehlein A.J."/>
            <person name="Young N.D."/>
            <person name="Ang C.S."/>
            <person name="Fernando D.D."/>
            <person name="Lu H.C."/>
            <person name="Taylor S."/>
            <person name="Reynolds S.L."/>
            <person name="Mofiz E."/>
            <person name="Najaraj S.H."/>
            <person name="Gowda H."/>
            <person name="Madugundu A."/>
            <person name="Renuse S."/>
            <person name="Holt D."/>
            <person name="Pandey A."/>
            <person name="Papenfuss A.T."/>
            <person name="Fischer K."/>
        </authorList>
    </citation>
    <scope>NUCLEOTIDE SEQUENCE [LARGE SCALE GENOMIC DNA]</scope>
</reference>
<organism evidence="2">
    <name type="scientific">Sarcoptes scabiei</name>
    <name type="common">Itch mite</name>
    <name type="synonym">Acarus scabiei</name>
    <dbReference type="NCBI Taxonomy" id="52283"/>
    <lineage>
        <taxon>Eukaryota</taxon>
        <taxon>Metazoa</taxon>
        <taxon>Ecdysozoa</taxon>
        <taxon>Arthropoda</taxon>
        <taxon>Chelicerata</taxon>
        <taxon>Arachnida</taxon>
        <taxon>Acari</taxon>
        <taxon>Acariformes</taxon>
        <taxon>Sarcoptiformes</taxon>
        <taxon>Astigmata</taxon>
        <taxon>Psoroptidia</taxon>
        <taxon>Sarcoptoidea</taxon>
        <taxon>Sarcoptidae</taxon>
        <taxon>Sarcoptinae</taxon>
        <taxon>Sarcoptes</taxon>
    </lineage>
</organism>
<evidence type="ECO:0000259" key="1">
    <source>
        <dbReference type="Pfam" id="PF03166"/>
    </source>
</evidence>
<dbReference type="EMBL" id="WVUK01000053">
    <property type="protein sequence ID" value="KAF7494531.1"/>
    <property type="molecule type" value="Genomic_DNA"/>
</dbReference>
<proteinExistence type="predicted"/>
<dbReference type="GO" id="GO:0050793">
    <property type="term" value="P:regulation of developmental process"/>
    <property type="evidence" value="ECO:0007669"/>
    <property type="project" value="UniProtKB-ARBA"/>
</dbReference>
<protein>
    <recommendedName>
        <fullName evidence="1">MH2 domain-containing protein</fullName>
    </recommendedName>
</protein>
<dbReference type="Proteomes" id="UP000070412">
    <property type="component" value="Unassembled WGS sequence"/>
</dbReference>
<dbReference type="PANTHER" id="PTHR22742:SF2">
    <property type="entry name" value="EXPANSION, ISOFORM A-RELATED"/>
    <property type="match status" value="1"/>
</dbReference>
<accession>A0A834RD88</accession>
<sequence>MSNPSRNDFKCSEKIQNSNAKPKNYEISTKTFNEWHCFEQLVQSQILEIIQQWTRIDDSIWAKIICFKRNRCQKIIYARSRVISLNGSANLSAFDDHIDSNDFHQYNHQDGKTNEIKRQIRSDFKLKIDDNGNVLIKRVGQSPIFCTPIEYFLNDSIDWKDSFDSGAFACNTTVSLEINKPEVLFDLNSFNRSIISISILDMKSIQAIQNRAIFCIQIAKKKRPSEILKNLSWMLIVNIVALEALWSRLASRTILNKSNVLPSVDSVMGCLRENAIKNRLQYDALGLRKLDFNKIDRDREEKKHKFQHISALFGTKLNQIFVKNSSSNNKSQVNPNKQLPKFTRPTIQWNSRLFYSLGPRI</sequence>
<name>A0A834RD88_SARSC</name>
<dbReference type="OrthoDB" id="5973987at2759"/>
<dbReference type="SUPFAM" id="SSF49879">
    <property type="entry name" value="SMAD/FHA domain"/>
    <property type="match status" value="1"/>
</dbReference>